<keyword evidence="2" id="KW-1185">Reference proteome</keyword>
<comment type="caution">
    <text evidence="1">The sequence shown here is derived from an EMBL/GenBank/DDBJ whole genome shotgun (WGS) entry which is preliminary data.</text>
</comment>
<dbReference type="EMBL" id="LRGB01003123">
    <property type="protein sequence ID" value="KZS04529.1"/>
    <property type="molecule type" value="Genomic_DNA"/>
</dbReference>
<accession>A0A164LXI5</accession>
<dbReference type="Proteomes" id="UP000076858">
    <property type="component" value="Unassembled WGS sequence"/>
</dbReference>
<protein>
    <submittedName>
        <fullName evidence="1">Uncharacterized protein</fullName>
    </submittedName>
</protein>
<sequence>MNSFSCMAYCRFTGCQAHHFQQQKGASHRNQSESARQRPCRIMRKHWNI</sequence>
<dbReference type="AlphaFoldDB" id="A0A164LXI5"/>
<name>A0A164LXI5_9CRUS</name>
<organism evidence="1 2">
    <name type="scientific">Daphnia magna</name>
    <dbReference type="NCBI Taxonomy" id="35525"/>
    <lineage>
        <taxon>Eukaryota</taxon>
        <taxon>Metazoa</taxon>
        <taxon>Ecdysozoa</taxon>
        <taxon>Arthropoda</taxon>
        <taxon>Crustacea</taxon>
        <taxon>Branchiopoda</taxon>
        <taxon>Diplostraca</taxon>
        <taxon>Cladocera</taxon>
        <taxon>Anomopoda</taxon>
        <taxon>Daphniidae</taxon>
        <taxon>Daphnia</taxon>
    </lineage>
</organism>
<evidence type="ECO:0000313" key="1">
    <source>
        <dbReference type="EMBL" id="KZS04529.1"/>
    </source>
</evidence>
<evidence type="ECO:0000313" key="2">
    <source>
        <dbReference type="Proteomes" id="UP000076858"/>
    </source>
</evidence>
<gene>
    <name evidence="1" type="ORF">APZ42_032852</name>
</gene>
<proteinExistence type="predicted"/>
<reference evidence="1 2" key="1">
    <citation type="submission" date="2016-03" db="EMBL/GenBank/DDBJ databases">
        <title>EvidentialGene: Evidence-directed Construction of Genes on Genomes.</title>
        <authorList>
            <person name="Gilbert D.G."/>
            <person name="Choi J.-H."/>
            <person name="Mockaitis K."/>
            <person name="Colbourne J."/>
            <person name="Pfrender M."/>
        </authorList>
    </citation>
    <scope>NUCLEOTIDE SEQUENCE [LARGE SCALE GENOMIC DNA]</scope>
    <source>
        <strain evidence="1 2">Xinb3</strain>
        <tissue evidence="1">Complete organism</tissue>
    </source>
</reference>